<dbReference type="InterPro" id="IPR001394">
    <property type="entry name" value="Peptidase_C19_UCH"/>
</dbReference>
<evidence type="ECO:0000313" key="11">
    <source>
        <dbReference type="EMBL" id="KAF1759753.1"/>
    </source>
</evidence>
<feature type="region of interest" description="Disordered" evidence="8">
    <location>
        <begin position="1"/>
        <end position="114"/>
    </location>
</feature>
<dbReference type="EMBL" id="WUAV01000004">
    <property type="protein sequence ID" value="KAF1759753.1"/>
    <property type="molecule type" value="Genomic_DNA"/>
</dbReference>
<feature type="compositionally biased region" description="Basic and acidic residues" evidence="8">
    <location>
        <begin position="982"/>
        <end position="992"/>
    </location>
</feature>
<dbReference type="PROSITE" id="PS50802">
    <property type="entry name" value="OTU"/>
    <property type="match status" value="1"/>
</dbReference>
<dbReference type="InterPro" id="IPR003323">
    <property type="entry name" value="OTU_dom"/>
</dbReference>
<dbReference type="KEGG" id="crq:GCK72_016220"/>
<dbReference type="CTD" id="78776288"/>
<keyword evidence="4" id="KW-0645">Protease</keyword>
<dbReference type="InterPro" id="IPR028889">
    <property type="entry name" value="USP"/>
</dbReference>
<organism evidence="11 12">
    <name type="scientific">Caenorhabditis remanei</name>
    <name type="common">Caenorhabditis vulgaris</name>
    <dbReference type="NCBI Taxonomy" id="31234"/>
    <lineage>
        <taxon>Eukaryota</taxon>
        <taxon>Metazoa</taxon>
        <taxon>Ecdysozoa</taxon>
        <taxon>Nematoda</taxon>
        <taxon>Chromadorea</taxon>
        <taxon>Rhabditida</taxon>
        <taxon>Rhabditina</taxon>
        <taxon>Rhabditomorpha</taxon>
        <taxon>Rhabditoidea</taxon>
        <taxon>Rhabditidae</taxon>
        <taxon>Peloderinae</taxon>
        <taxon>Caenorhabditis</taxon>
    </lineage>
</organism>
<dbReference type="Gene3D" id="3.90.70.80">
    <property type="match status" value="1"/>
</dbReference>
<keyword evidence="6" id="KW-0378">Hydrolase</keyword>
<comment type="similarity">
    <text evidence="2">Belongs to the peptidase C19 family.</text>
</comment>
<dbReference type="AlphaFoldDB" id="A0A6A5GZC2"/>
<dbReference type="PROSITE" id="PS00973">
    <property type="entry name" value="USP_2"/>
    <property type="match status" value="1"/>
</dbReference>
<reference evidence="11 12" key="1">
    <citation type="submission" date="2019-12" db="EMBL/GenBank/DDBJ databases">
        <title>Chromosome-level assembly of the Caenorhabditis remanei genome.</title>
        <authorList>
            <person name="Teterina A.A."/>
            <person name="Willis J.H."/>
            <person name="Phillips P.C."/>
        </authorList>
    </citation>
    <scope>NUCLEOTIDE SEQUENCE [LARGE SCALE GENOMIC DNA]</scope>
    <source>
        <strain evidence="11 12">PX506</strain>
        <tissue evidence="11">Whole organism</tissue>
    </source>
</reference>
<evidence type="ECO:0000256" key="6">
    <source>
        <dbReference type="ARBA" id="ARBA00022801"/>
    </source>
</evidence>
<dbReference type="PANTHER" id="PTHR24006">
    <property type="entry name" value="UBIQUITIN CARBOXYL-TERMINAL HYDROLASE"/>
    <property type="match status" value="1"/>
</dbReference>
<name>A0A6A5GZC2_CAERE</name>
<dbReference type="InterPro" id="IPR018200">
    <property type="entry name" value="USP_CS"/>
</dbReference>
<evidence type="ECO:0000256" key="7">
    <source>
        <dbReference type="ARBA" id="ARBA00022807"/>
    </source>
</evidence>
<dbReference type="InterPro" id="IPR038765">
    <property type="entry name" value="Papain-like_cys_pep_sf"/>
</dbReference>
<dbReference type="RefSeq" id="XP_053586167.1">
    <property type="nucleotide sequence ID" value="XM_053731395.1"/>
</dbReference>
<feature type="compositionally biased region" description="Low complexity" evidence="8">
    <location>
        <begin position="92"/>
        <end position="114"/>
    </location>
</feature>
<feature type="domain" description="USP" evidence="9">
    <location>
        <begin position="487"/>
        <end position="1105"/>
    </location>
</feature>
<dbReference type="GO" id="GO:0016579">
    <property type="term" value="P:protein deubiquitination"/>
    <property type="evidence" value="ECO:0007669"/>
    <property type="project" value="InterPro"/>
</dbReference>
<dbReference type="GeneID" id="78776288"/>
<evidence type="ECO:0000256" key="1">
    <source>
        <dbReference type="ARBA" id="ARBA00000707"/>
    </source>
</evidence>
<feature type="domain" description="OTU" evidence="10">
    <location>
        <begin position="835"/>
        <end position="958"/>
    </location>
</feature>
<comment type="caution">
    <text evidence="11">The sequence shown here is derived from an EMBL/GenBank/DDBJ whole genome shotgun (WGS) entry which is preliminary data.</text>
</comment>
<dbReference type="GO" id="GO:0005829">
    <property type="term" value="C:cytosol"/>
    <property type="evidence" value="ECO:0007669"/>
    <property type="project" value="TreeGrafter"/>
</dbReference>
<evidence type="ECO:0000259" key="10">
    <source>
        <dbReference type="PROSITE" id="PS50802"/>
    </source>
</evidence>
<dbReference type="PROSITE" id="PS50235">
    <property type="entry name" value="USP_3"/>
    <property type="match status" value="1"/>
</dbReference>
<dbReference type="PANTHER" id="PTHR24006:SF888">
    <property type="entry name" value="UBIQUITIN CARBOXYL-TERMINAL HYDROLASE 30"/>
    <property type="match status" value="1"/>
</dbReference>
<proteinExistence type="inferred from homology"/>
<evidence type="ECO:0000256" key="8">
    <source>
        <dbReference type="SAM" id="MobiDB-lite"/>
    </source>
</evidence>
<accession>A0A6A5GZC2</accession>
<feature type="compositionally biased region" description="Basic and acidic residues" evidence="8">
    <location>
        <begin position="65"/>
        <end position="86"/>
    </location>
</feature>
<dbReference type="InterPro" id="IPR050164">
    <property type="entry name" value="Peptidase_C19"/>
</dbReference>
<dbReference type="Proteomes" id="UP000483820">
    <property type="component" value="Chromosome IV"/>
</dbReference>
<feature type="compositionally biased region" description="Basic residues" evidence="8">
    <location>
        <begin position="18"/>
        <end position="32"/>
    </location>
</feature>
<keyword evidence="5" id="KW-0833">Ubl conjugation pathway</keyword>
<evidence type="ECO:0000256" key="3">
    <source>
        <dbReference type="ARBA" id="ARBA00012759"/>
    </source>
</evidence>
<dbReference type="Gene3D" id="3.90.70.10">
    <property type="entry name" value="Cysteine proteinases"/>
    <property type="match status" value="2"/>
</dbReference>
<dbReference type="GO" id="GO:0005634">
    <property type="term" value="C:nucleus"/>
    <property type="evidence" value="ECO:0007669"/>
    <property type="project" value="TreeGrafter"/>
</dbReference>
<comment type="catalytic activity">
    <reaction evidence="1">
        <text>Thiol-dependent hydrolysis of ester, thioester, amide, peptide and isopeptide bonds formed by the C-terminal Gly of ubiquitin (a 76-residue protein attached to proteins as an intracellular targeting signal).</text>
        <dbReference type="EC" id="3.4.19.12"/>
    </reaction>
</comment>
<evidence type="ECO:0000256" key="4">
    <source>
        <dbReference type="ARBA" id="ARBA00022670"/>
    </source>
</evidence>
<evidence type="ECO:0000313" key="12">
    <source>
        <dbReference type="Proteomes" id="UP000483820"/>
    </source>
</evidence>
<feature type="region of interest" description="Disordered" evidence="8">
    <location>
        <begin position="960"/>
        <end position="1012"/>
    </location>
</feature>
<evidence type="ECO:0000256" key="5">
    <source>
        <dbReference type="ARBA" id="ARBA00022786"/>
    </source>
</evidence>
<keyword evidence="7" id="KW-0788">Thiol protease</keyword>
<dbReference type="EC" id="3.4.19.12" evidence="3"/>
<feature type="compositionally biased region" description="Basic and acidic residues" evidence="8">
    <location>
        <begin position="1"/>
        <end position="17"/>
    </location>
</feature>
<gene>
    <name evidence="11" type="ORF">GCK72_016220</name>
</gene>
<dbReference type="GO" id="GO:0006508">
    <property type="term" value="P:proteolysis"/>
    <property type="evidence" value="ECO:0007669"/>
    <property type="project" value="UniProtKB-KW"/>
</dbReference>
<dbReference type="CDD" id="cd22755">
    <property type="entry name" value="OTU_CeDUB-like"/>
    <property type="match status" value="1"/>
</dbReference>
<dbReference type="Pfam" id="PF00443">
    <property type="entry name" value="UCH"/>
    <property type="match status" value="1"/>
</dbReference>
<evidence type="ECO:0000256" key="2">
    <source>
        <dbReference type="ARBA" id="ARBA00009085"/>
    </source>
</evidence>
<protein>
    <recommendedName>
        <fullName evidence="3">ubiquitinyl hydrolase 1</fullName>
        <ecNumber evidence="3">3.4.19.12</ecNumber>
    </recommendedName>
</protein>
<dbReference type="GO" id="GO:0004843">
    <property type="term" value="F:cysteine-type deubiquitinase activity"/>
    <property type="evidence" value="ECO:0007669"/>
    <property type="project" value="UniProtKB-EC"/>
</dbReference>
<evidence type="ECO:0000259" key="9">
    <source>
        <dbReference type="PROSITE" id="PS50235"/>
    </source>
</evidence>
<dbReference type="SUPFAM" id="SSF54001">
    <property type="entry name" value="Cysteine proteinases"/>
    <property type="match status" value="2"/>
</dbReference>
<sequence length="1105" mass="126345">MYNKEGETSIDEKEVSKRVMKQKERRIRRRKEQRLEKETAEKLATASEQQQQEKVNEPPTKQLKHHEIQKAREDSSLSKEVNDDKPNYQLRSASAAGGAATEASAPVPTSAPAPSKTIDLLQMIKSAQSQSNSVNVTPAITTPVTTPAPAPEQMPALLQKLMFKEPGTAMSADELEKDILKTAKPHRNHLLQDSANSPSAISLAAISTRSVHGSERHQDVDVAEGEVLEPLDTSFVEGSGGQIPVLNEEQMIDQFVVDCYFVGRESNNLILQDRRLKFAQTHLEILSPKPDEVPRTVSCSQFQFKILKAGKKHLNFPLVPDTGYLALKMRFKPEHEQYIDWVVEQFNEMIKGNKDKMQSTKPNFKQVPSIVSTEVLNKDIYQIRPIYNEKNCLAELERQRSQSRAMNVSPVSQQTPPKQLPSLGYMKQLVSRSDAIDSFINALWSLKEFYYAPEKSDRTEIAPSTDLFSLEKPEKSKNFKGDEFRNRRLENTENSCYFNATMQALSACHPFISCCRILKLTKKDKKNFCENQKYSTTKLEQKYTLFADMLDMMSTLSGCEEESVHRMNRSRLTKIRQNLGRINHDFDNDNQQDAHEFLLMLLGSVDDVIEANRKKSKTMEETALLNPSKVFEYEVETWYACQSCHKMERKSDYRSDLSLNVSENCDVQKLLSSLSEWSPVEKECAFCKETMSSACERISKFPPSLIMNLKLYEMQETEGMTKKKDCSVNDAFEIDLSSLRSHTKPEIFDMNQYEFESDFEQDENGNASQEESQNDIIIDSVKKSKDLYFEPLSDIEDVKEMLGKLNIAFCEESVRSHLNGLKLPVEKMSRSDCPADKVPIVGDGNCFYRAISWCLTGSEKFHRKLRLATAEYLKNNEANLKKYCKEKNYDDYVKKVEKNSEWAVSCEIFAMASMLNIEILTYLDNRWLSHVPWGGRVSSGGSIYLNNQFLHFEPTTSLSKSCSRNTDSQSSASQQNVANKTSRCESKRKTDDNESEEDTLERRNETQTAENGEISEYKMDQENCETTTAQERDTHSPEEVKYNLVAVVCHLGDSPHRGHYVAYIKDPNKSSKWIYCSDNFIEEVSRRTVEIAIRTSGYVLFYDRQ</sequence>